<reference evidence="1 2" key="2">
    <citation type="journal article" date="2014" name="PLoS ONE">
        <title>Evolution of mitochondria reconstructed from the energy metabolism of living bacteria.</title>
        <authorList>
            <person name="Degli Esposti M."/>
            <person name="Chouaia B."/>
            <person name="Comandatore F."/>
            <person name="Crotti E."/>
            <person name="Sassera D."/>
            <person name="Lievens P.M."/>
            <person name="Daffonchio D."/>
            <person name="Bandi C."/>
        </authorList>
    </citation>
    <scope>NUCLEOTIDE SEQUENCE [LARGE SCALE GENOMIC DNA]</scope>
    <source>
        <strain evidence="1 2">SF2.1</strain>
    </source>
</reference>
<comment type="caution">
    <text evidence="1">The sequence shown here is derived from an EMBL/GenBank/DDBJ whole genome shotgun (WGS) entry which is preliminary data.</text>
</comment>
<evidence type="ECO:0000313" key="1">
    <source>
        <dbReference type="EMBL" id="CDG38933.1"/>
    </source>
</evidence>
<dbReference type="AlphaFoldDB" id="A0A060QE09"/>
<protein>
    <submittedName>
        <fullName evidence="1">Uncharacterized protein</fullName>
    </submittedName>
</protein>
<organism evidence="1 2">
    <name type="scientific">Asaia bogorensis</name>
    <dbReference type="NCBI Taxonomy" id="91915"/>
    <lineage>
        <taxon>Bacteria</taxon>
        <taxon>Pseudomonadati</taxon>
        <taxon>Pseudomonadota</taxon>
        <taxon>Alphaproteobacteria</taxon>
        <taxon>Acetobacterales</taxon>
        <taxon>Acetobacteraceae</taxon>
        <taxon>Asaia</taxon>
    </lineage>
</organism>
<name>A0A060QE09_9PROT</name>
<evidence type="ECO:0000313" key="2">
    <source>
        <dbReference type="Proteomes" id="UP000027583"/>
    </source>
</evidence>
<dbReference type="Proteomes" id="UP000027583">
    <property type="component" value="Unassembled WGS sequence"/>
</dbReference>
<sequence length="38" mass="4346">MHSSSTKEMAAPVTWGIMFGHELSRFITLLLMPGQHRF</sequence>
<reference evidence="1 2" key="1">
    <citation type="journal article" date="2014" name="Genome Biol. Evol.">
        <title>Acetic acid bacteria genomes reveal functional traits for adaptation to life in insect guts.</title>
        <authorList>
            <person name="Chouaia B."/>
            <person name="Gaiarsa S."/>
            <person name="Crotti E."/>
            <person name="Comandatore F."/>
            <person name="Degli Esposti M."/>
            <person name="Ricci I."/>
            <person name="Alma A."/>
            <person name="Favia G."/>
            <person name="Bandi C."/>
            <person name="Daffonchio D."/>
        </authorList>
    </citation>
    <scope>NUCLEOTIDE SEQUENCE [LARGE SCALE GENOMIC DNA]</scope>
    <source>
        <strain evidence="1 2">SF2.1</strain>
    </source>
</reference>
<accession>A0A060QE09</accession>
<dbReference type="EMBL" id="CBLX010000006">
    <property type="protein sequence ID" value="CDG38933.1"/>
    <property type="molecule type" value="Genomic_DNA"/>
</dbReference>
<gene>
    <name evidence="1" type="ORF">ASAP_0888</name>
</gene>
<proteinExistence type="predicted"/>